<dbReference type="SUPFAM" id="SSF47413">
    <property type="entry name" value="lambda repressor-like DNA-binding domains"/>
    <property type="match status" value="1"/>
</dbReference>
<evidence type="ECO:0000313" key="1">
    <source>
        <dbReference type="EMBL" id="PTM45511.1"/>
    </source>
</evidence>
<organism evidence="1 2">
    <name type="scientific">Sphingomonas aerolata</name>
    <dbReference type="NCBI Taxonomy" id="185951"/>
    <lineage>
        <taxon>Bacteria</taxon>
        <taxon>Pseudomonadati</taxon>
        <taxon>Pseudomonadota</taxon>
        <taxon>Alphaproteobacteria</taxon>
        <taxon>Sphingomonadales</taxon>
        <taxon>Sphingomonadaceae</taxon>
        <taxon>Sphingomonas</taxon>
    </lineage>
</organism>
<protein>
    <submittedName>
        <fullName evidence="1">Uncharacterized protein</fullName>
    </submittedName>
</protein>
<name>A0A2T4YPT8_9SPHN</name>
<accession>A0A2T4YPT8</accession>
<keyword evidence="2" id="KW-1185">Reference proteome</keyword>
<dbReference type="GO" id="GO:0003677">
    <property type="term" value="F:DNA binding"/>
    <property type="evidence" value="ECO:0007669"/>
    <property type="project" value="InterPro"/>
</dbReference>
<dbReference type="EMBL" id="PZZN01000002">
    <property type="protein sequence ID" value="PTM45511.1"/>
    <property type="molecule type" value="Genomic_DNA"/>
</dbReference>
<dbReference type="Proteomes" id="UP000240996">
    <property type="component" value="Unassembled WGS sequence"/>
</dbReference>
<reference evidence="1 2" key="1">
    <citation type="submission" date="2018-04" db="EMBL/GenBank/DDBJ databases">
        <title>Genomic Encyclopedia of Type Strains, Phase III (KMG-III): the genomes of soil and plant-associated and newly described type strains.</title>
        <authorList>
            <person name="Whitman W."/>
        </authorList>
    </citation>
    <scope>NUCLEOTIDE SEQUENCE [LARGE SCALE GENOMIC DNA]</scope>
    <source>
        <strain evidence="1 2">NW12</strain>
    </source>
</reference>
<gene>
    <name evidence="1" type="ORF">C8J24_1735</name>
</gene>
<dbReference type="RefSeq" id="WP_107931748.1">
    <property type="nucleotide sequence ID" value="NZ_PZZN01000002.1"/>
</dbReference>
<dbReference type="InterPro" id="IPR010982">
    <property type="entry name" value="Lambda_DNA-bd_dom_sf"/>
</dbReference>
<dbReference type="AlphaFoldDB" id="A0A2T4YPT8"/>
<sequence length="84" mass="9339">MGARLRLALVPADPRQALRQLADERGESLSALSRMIDRSPGYLARFISEGRPAALTHDNHHRLCTYLGAGEFGLGIRDIWVPRT</sequence>
<evidence type="ECO:0000313" key="2">
    <source>
        <dbReference type="Proteomes" id="UP000240996"/>
    </source>
</evidence>
<comment type="caution">
    <text evidence="1">The sequence shown here is derived from an EMBL/GenBank/DDBJ whole genome shotgun (WGS) entry which is preliminary data.</text>
</comment>
<proteinExistence type="predicted"/>